<protein>
    <submittedName>
        <fullName evidence="1">Uncharacterized protein</fullName>
    </submittedName>
</protein>
<comment type="caution">
    <text evidence="1">The sequence shown here is derived from an EMBL/GenBank/DDBJ whole genome shotgun (WGS) entry which is preliminary data.</text>
</comment>
<dbReference type="STRING" id="1801743.A2824_01190"/>
<evidence type="ECO:0000313" key="1">
    <source>
        <dbReference type="EMBL" id="OGI70676.1"/>
    </source>
</evidence>
<name>A0A1F6VMA9_9BACT</name>
<evidence type="ECO:0000313" key="2">
    <source>
        <dbReference type="Proteomes" id="UP000178059"/>
    </source>
</evidence>
<organism evidence="1 2">
    <name type="scientific">Candidatus Nomurabacteria bacterium RIFCSPHIGHO2_01_FULL_42_16</name>
    <dbReference type="NCBI Taxonomy" id="1801743"/>
    <lineage>
        <taxon>Bacteria</taxon>
        <taxon>Candidatus Nomuraibacteriota</taxon>
    </lineage>
</organism>
<proteinExistence type="predicted"/>
<dbReference type="EMBL" id="MFTT01000001">
    <property type="protein sequence ID" value="OGI70676.1"/>
    <property type="molecule type" value="Genomic_DNA"/>
</dbReference>
<sequence>MINPEKFEEKSDPIKKFNDFKIKLAANSLYLPNYKELKEAFSLLDSSDMEKYDMETALSHLFVGKDLKNTPFEIWTKEYVEQLSYYLIERLKALKENDPNTQNTVLEVGARDGRLSHFLKNITRKINSFKDSGLDFVATDNPEKYKKDWTILPNIPLEKIDYKDAIEKFKPTLVICSWMPENEDWTEFFRSKPFIKEYILVGNIDKYGDFEKTWGGREIVNLLGKAFLTTANKNIPNEVMDKIKKLPFYKDGFDLYSLKRLESYQVDHSTYFYTKPLDKSEWKYSYARSVSFRRRDIQ</sequence>
<gene>
    <name evidence="1" type="ORF">A2824_01190</name>
</gene>
<dbReference type="Proteomes" id="UP000178059">
    <property type="component" value="Unassembled WGS sequence"/>
</dbReference>
<accession>A0A1F6VMA9</accession>
<dbReference type="AlphaFoldDB" id="A0A1F6VMA9"/>
<reference evidence="1 2" key="1">
    <citation type="journal article" date="2016" name="Nat. Commun.">
        <title>Thousands of microbial genomes shed light on interconnected biogeochemical processes in an aquifer system.</title>
        <authorList>
            <person name="Anantharaman K."/>
            <person name="Brown C.T."/>
            <person name="Hug L.A."/>
            <person name="Sharon I."/>
            <person name="Castelle C.J."/>
            <person name="Probst A.J."/>
            <person name="Thomas B.C."/>
            <person name="Singh A."/>
            <person name="Wilkins M.J."/>
            <person name="Karaoz U."/>
            <person name="Brodie E.L."/>
            <person name="Williams K.H."/>
            <person name="Hubbard S.S."/>
            <person name="Banfield J.F."/>
        </authorList>
    </citation>
    <scope>NUCLEOTIDE SEQUENCE [LARGE SCALE GENOMIC DNA]</scope>
</reference>